<reference evidence="5 6" key="1">
    <citation type="journal article" date="2011" name="Curr. Microbiol.">
        <title>Luteibacter jiangsuensis sp. nov.: a methamidophos-degrading bacterium isolated from a methamidophos-manufacturing factory.</title>
        <authorList>
            <person name="Wang L."/>
            <person name="Wang G.L."/>
            <person name="Li S.P."/>
            <person name="Jiang J.D."/>
        </authorList>
    </citation>
    <scope>NUCLEOTIDE SEQUENCE [LARGE SCALE GENOMIC DNA]</scope>
    <source>
        <strain evidence="5 6">CGMCC 1.10133</strain>
    </source>
</reference>
<evidence type="ECO:0000313" key="5">
    <source>
        <dbReference type="EMBL" id="NID04287.1"/>
    </source>
</evidence>
<comment type="caution">
    <text evidence="5">The sequence shown here is derived from an EMBL/GenBank/DDBJ whole genome shotgun (WGS) entry which is preliminary data.</text>
</comment>
<comment type="subcellular location">
    <subcellularLocation>
        <location evidence="1">Membrane</location>
    </subcellularLocation>
</comment>
<name>A0ABX0Q3T5_9GAMM</name>
<keyword evidence="6" id="KW-1185">Reference proteome</keyword>
<feature type="signal peptide" evidence="3">
    <location>
        <begin position="1"/>
        <end position="21"/>
    </location>
</feature>
<dbReference type="Pfam" id="PF05433">
    <property type="entry name" value="Rick_17kDa_Anti"/>
    <property type="match status" value="1"/>
</dbReference>
<keyword evidence="3" id="KW-0732">Signal</keyword>
<organism evidence="5 6">
    <name type="scientific">Luteibacter jiangsuensis</name>
    <dbReference type="NCBI Taxonomy" id="637577"/>
    <lineage>
        <taxon>Bacteria</taxon>
        <taxon>Pseudomonadati</taxon>
        <taxon>Pseudomonadota</taxon>
        <taxon>Gammaproteobacteria</taxon>
        <taxon>Lysobacterales</taxon>
        <taxon>Rhodanobacteraceae</taxon>
        <taxon>Luteibacter</taxon>
    </lineage>
</organism>
<evidence type="ECO:0000259" key="4">
    <source>
        <dbReference type="Pfam" id="PF05433"/>
    </source>
</evidence>
<keyword evidence="2" id="KW-0472">Membrane</keyword>
<evidence type="ECO:0000256" key="2">
    <source>
        <dbReference type="ARBA" id="ARBA00023136"/>
    </source>
</evidence>
<dbReference type="PANTHER" id="PTHR35603">
    <property type="match status" value="1"/>
</dbReference>
<dbReference type="PANTHER" id="PTHR35603:SF2">
    <property type="entry name" value="OUTER MEMBRANE LIPOPROTEIN"/>
    <property type="match status" value="1"/>
</dbReference>
<dbReference type="InterPro" id="IPR051407">
    <property type="entry name" value="Bact_OM_lipoprot/Surf_antigen"/>
</dbReference>
<feature type="domain" description="Glycine zipper 2TM" evidence="4">
    <location>
        <begin position="53"/>
        <end position="94"/>
    </location>
</feature>
<proteinExistence type="predicted"/>
<evidence type="ECO:0000313" key="6">
    <source>
        <dbReference type="Proteomes" id="UP001429601"/>
    </source>
</evidence>
<feature type="chain" id="PRO_5046403405" evidence="3">
    <location>
        <begin position="22"/>
        <end position="115"/>
    </location>
</feature>
<evidence type="ECO:0000256" key="1">
    <source>
        <dbReference type="ARBA" id="ARBA00004370"/>
    </source>
</evidence>
<dbReference type="NCBIfam" id="NF008437">
    <property type="entry name" value="PRK11280.1"/>
    <property type="match status" value="1"/>
</dbReference>
<dbReference type="RefSeq" id="WP_167123808.1">
    <property type="nucleotide sequence ID" value="NZ_JAAQQR010000002.1"/>
</dbReference>
<sequence length="115" mass="11930">MKTPLLTIAALAFAGTVTVGAPPAEAQARRSQHQVCENVRVKQINSKDDNRLIGTGVGAVAGGLLGNQVGGGKGKTLATVAGAVGGGYAGNQIQKNHQNKNATYHTERRCHWVDD</sequence>
<dbReference type="EMBL" id="JAAQQR010000002">
    <property type="protein sequence ID" value="NID04287.1"/>
    <property type="molecule type" value="Genomic_DNA"/>
</dbReference>
<evidence type="ECO:0000256" key="3">
    <source>
        <dbReference type="SAM" id="SignalP"/>
    </source>
</evidence>
<dbReference type="InterPro" id="IPR008816">
    <property type="entry name" value="Gly_zipper_2TM_dom"/>
</dbReference>
<accession>A0ABX0Q3T5</accession>
<dbReference type="Proteomes" id="UP001429601">
    <property type="component" value="Unassembled WGS sequence"/>
</dbReference>
<gene>
    <name evidence="5" type="ORF">HBF26_05280</name>
</gene>
<protein>
    <submittedName>
        <fullName evidence="5">Glycine zipper 2TM domain-containing protein</fullName>
    </submittedName>
</protein>